<feature type="region of interest" description="Disordered" evidence="1">
    <location>
        <begin position="290"/>
        <end position="356"/>
    </location>
</feature>
<feature type="region of interest" description="Disordered" evidence="1">
    <location>
        <begin position="53"/>
        <end position="92"/>
    </location>
</feature>
<feature type="region of interest" description="Disordered" evidence="1">
    <location>
        <begin position="859"/>
        <end position="905"/>
    </location>
</feature>
<feature type="compositionally biased region" description="Polar residues" evidence="1">
    <location>
        <begin position="716"/>
        <end position="739"/>
    </location>
</feature>
<name>A0ABD0Q0I8_CIRMR</name>
<feature type="region of interest" description="Disordered" evidence="1">
    <location>
        <begin position="609"/>
        <end position="638"/>
    </location>
</feature>
<accession>A0ABD0Q0I8</accession>
<sequence length="905" mass="95969">SAGSKARQSGEEAVQQRTCPAVAVLGGTSAAAQNVAGPPQHALQPVAAATLPPSSVDVATGSQQKGDSKAACKEQTIAHVQRNSSTEESKEISAVQRGLVSATAEDTQKLTDTLEGWTPSDRLFEGSTQKQELLYGCNTEQTSLAYRETDMAEGSSTGHCQDWSQHPGDAGGVSASIETEKGPLPPETIKLDYKNMSGKHTPGESPCVPTTEVVPAVSSAVKTTDMEQPLFQTNQTATSSAFGVLQKESTTNSAKQDCKLDSKATMEVVTQDLPKTDKEGTVSPIRQALATKQGNSENSLCSGNSSSKQGGEHITPDSGNSMPNDSDKGSCYPPEDCSKTQKATQRTKTPGVPTPAENTQYVRLSETPKMFNLGKEISVREGQGNEKVPLDGSVCFNVAAKEVFRNISVDEPKLSGHGTCTDNVQVPIVNERSQVMVCSSSDVILKQNDSANRIEISMSSNHQQDGSVLLTHAENCVTLEGLESDCVVQHVQESIPADHKLSQIQICLNDTPGIVNVEERQDVSALNAVEVKDLIDVGILMQPDMEDTWLVVSEIDGPTEHSEMEVSEESLVQCPESQSTVAVYECTVPCFTSATLHSDVKLLLTDKEEEEPMETLTQDSPAQSNLGNQTSSHPDALKPTEELLTMPSTQKEESIIVKQNDDLIHADFANTLTGLTSTEQQESVVVENTPGVSLISLSCGTIDPKLLILKKGDSPTLKQPSSLSARISTKQNSPVQAGSPSDGLNKAAQCLAKTDTAASSTIKDAVLPATRTVSNTLSNSTSSSGKILQNESANTSLSTSVQLHNSKSSAGDVWGTVSSIIPEGNRCKQPLAGTPCQDSMTLGGELELEQQQLPDELLSTTQDANNSILDPLDASIEESSDGEIDSSMDVQNEDSNATPSPAANK</sequence>
<feature type="compositionally biased region" description="Polar residues" evidence="1">
    <location>
        <begin position="888"/>
        <end position="905"/>
    </location>
</feature>
<feature type="compositionally biased region" description="Acidic residues" evidence="1">
    <location>
        <begin position="875"/>
        <end position="886"/>
    </location>
</feature>
<feature type="compositionally biased region" description="Low complexity" evidence="1">
    <location>
        <begin position="295"/>
        <end position="307"/>
    </location>
</feature>
<keyword evidence="3" id="KW-1185">Reference proteome</keyword>
<organism evidence="2 3">
    <name type="scientific">Cirrhinus mrigala</name>
    <name type="common">Mrigala</name>
    <dbReference type="NCBI Taxonomy" id="683832"/>
    <lineage>
        <taxon>Eukaryota</taxon>
        <taxon>Metazoa</taxon>
        <taxon>Chordata</taxon>
        <taxon>Craniata</taxon>
        <taxon>Vertebrata</taxon>
        <taxon>Euteleostomi</taxon>
        <taxon>Actinopterygii</taxon>
        <taxon>Neopterygii</taxon>
        <taxon>Teleostei</taxon>
        <taxon>Ostariophysi</taxon>
        <taxon>Cypriniformes</taxon>
        <taxon>Cyprinidae</taxon>
        <taxon>Labeoninae</taxon>
        <taxon>Labeonini</taxon>
        <taxon>Cirrhinus</taxon>
    </lineage>
</organism>
<evidence type="ECO:0000313" key="2">
    <source>
        <dbReference type="EMBL" id="KAL0179425.1"/>
    </source>
</evidence>
<evidence type="ECO:0000256" key="1">
    <source>
        <dbReference type="SAM" id="MobiDB-lite"/>
    </source>
</evidence>
<comment type="caution">
    <text evidence="2">The sequence shown here is derived from an EMBL/GenBank/DDBJ whole genome shotgun (WGS) entry which is preliminary data.</text>
</comment>
<dbReference type="Proteomes" id="UP001529510">
    <property type="component" value="Unassembled WGS sequence"/>
</dbReference>
<feature type="region of interest" description="Disordered" evidence="1">
    <location>
        <begin position="167"/>
        <end position="186"/>
    </location>
</feature>
<feature type="compositionally biased region" description="Polar residues" evidence="1">
    <location>
        <begin position="615"/>
        <end position="633"/>
    </location>
</feature>
<feature type="non-terminal residue" evidence="2">
    <location>
        <position position="1"/>
    </location>
</feature>
<proteinExistence type="predicted"/>
<evidence type="ECO:0000313" key="3">
    <source>
        <dbReference type="Proteomes" id="UP001529510"/>
    </source>
</evidence>
<gene>
    <name evidence="2" type="ORF">M9458_024867</name>
</gene>
<reference evidence="2 3" key="1">
    <citation type="submission" date="2024-05" db="EMBL/GenBank/DDBJ databases">
        <title>Genome sequencing and assembly of Indian major carp, Cirrhinus mrigala (Hamilton, 1822).</title>
        <authorList>
            <person name="Mohindra V."/>
            <person name="Chowdhury L.M."/>
            <person name="Lal K."/>
            <person name="Jena J.K."/>
        </authorList>
    </citation>
    <scope>NUCLEOTIDE SEQUENCE [LARGE SCALE GENOMIC DNA]</scope>
    <source>
        <strain evidence="2">CM1030</strain>
        <tissue evidence="2">Blood</tissue>
    </source>
</reference>
<dbReference type="AlphaFoldDB" id="A0ABD0Q0I8"/>
<dbReference type="EMBL" id="JAMKFB020000012">
    <property type="protein sequence ID" value="KAL0179425.1"/>
    <property type="molecule type" value="Genomic_DNA"/>
</dbReference>
<feature type="region of interest" description="Disordered" evidence="1">
    <location>
        <begin position="712"/>
        <end position="745"/>
    </location>
</feature>
<feature type="compositionally biased region" description="Polar residues" evidence="1">
    <location>
        <begin position="859"/>
        <end position="868"/>
    </location>
</feature>
<feature type="non-terminal residue" evidence="2">
    <location>
        <position position="905"/>
    </location>
</feature>
<protein>
    <submittedName>
        <fullName evidence="2">Uncharacterized protein</fullName>
    </submittedName>
</protein>